<dbReference type="Proteomes" id="UP000038011">
    <property type="component" value="Unassembled WGS sequence"/>
</dbReference>
<sequence length="125" mass="13691">MNRAFTNILSSDVNASANFYQELLGMKRHFDSDWFVILTHANLPNLEFGILDRDNAIVPTSVAAAPQGVIITFVVEDVEAIFAKAQSLGAPIIEPPADTPYGQRRMLVKDPDGTIIDVSSLMKSQ</sequence>
<dbReference type="InterPro" id="IPR029068">
    <property type="entry name" value="Glyas_Bleomycin-R_OHBP_Dase"/>
</dbReference>
<dbReference type="InterPro" id="IPR037523">
    <property type="entry name" value="VOC_core"/>
</dbReference>
<dbReference type="OrthoDB" id="9798201at2"/>
<feature type="domain" description="VOC" evidence="1">
    <location>
        <begin position="2"/>
        <end position="121"/>
    </location>
</feature>
<dbReference type="PATRIC" id="fig|1514904.3.peg.909"/>
<proteinExistence type="predicted"/>
<dbReference type="AlphaFoldDB" id="A0A0N0E7F1"/>
<keyword evidence="3" id="KW-1185">Reference proteome</keyword>
<comment type="caution">
    <text evidence="2">The sequence shown here is derived from an EMBL/GenBank/DDBJ whole genome shotgun (WGS) entry which is preliminary data.</text>
</comment>
<reference evidence="2 3" key="1">
    <citation type="submission" date="2015-01" db="EMBL/GenBank/DDBJ databases">
        <title>Ahrensia donghaiensis sp. nov., a novel dimethylsulphoniopropionate-cleavage bacterium isolated from seawater and emended descriptions of the genus Ahrensia and Ahrensia kielensis.</title>
        <authorList>
            <person name="Liu J."/>
        </authorList>
    </citation>
    <scope>NUCLEOTIDE SEQUENCE [LARGE SCALE GENOMIC DNA]</scope>
    <source>
        <strain evidence="2 3">LZD062</strain>
    </source>
</reference>
<gene>
    <name evidence="2" type="ORF">SU32_10385</name>
</gene>
<dbReference type="EMBL" id="JXMU01000014">
    <property type="protein sequence ID" value="KPB01042.1"/>
    <property type="molecule type" value="Genomic_DNA"/>
</dbReference>
<evidence type="ECO:0000313" key="3">
    <source>
        <dbReference type="Proteomes" id="UP000038011"/>
    </source>
</evidence>
<dbReference type="PROSITE" id="PS51819">
    <property type="entry name" value="VOC"/>
    <property type="match status" value="1"/>
</dbReference>
<evidence type="ECO:0000313" key="2">
    <source>
        <dbReference type="EMBL" id="KPB01042.1"/>
    </source>
</evidence>
<dbReference type="Gene3D" id="3.30.720.110">
    <property type="match status" value="1"/>
</dbReference>
<dbReference type="PANTHER" id="PTHR36503:SF1">
    <property type="entry name" value="BLR2520 PROTEIN"/>
    <property type="match status" value="1"/>
</dbReference>
<dbReference type="Pfam" id="PF00903">
    <property type="entry name" value="Glyoxalase"/>
    <property type="match status" value="1"/>
</dbReference>
<evidence type="ECO:0000259" key="1">
    <source>
        <dbReference type="PROSITE" id="PS51819"/>
    </source>
</evidence>
<accession>A0A0N0E7F1</accession>
<name>A0A0N0E7F1_9HYPH</name>
<dbReference type="STRING" id="1514904.SU32_10385"/>
<protein>
    <submittedName>
        <fullName evidence="2">Glyoxalase</fullName>
    </submittedName>
</protein>
<dbReference type="PANTHER" id="PTHR36503">
    <property type="entry name" value="BLR2520 PROTEIN"/>
    <property type="match status" value="1"/>
</dbReference>
<dbReference type="InterPro" id="IPR004360">
    <property type="entry name" value="Glyas_Fos-R_dOase_dom"/>
</dbReference>
<dbReference type="Gene3D" id="3.30.720.120">
    <property type="match status" value="1"/>
</dbReference>
<dbReference type="SUPFAM" id="SSF54593">
    <property type="entry name" value="Glyoxalase/Bleomycin resistance protein/Dihydroxybiphenyl dioxygenase"/>
    <property type="match status" value="1"/>
</dbReference>
<organism evidence="2 3">
    <name type="scientific">Ahrensia marina</name>
    <dbReference type="NCBI Taxonomy" id="1514904"/>
    <lineage>
        <taxon>Bacteria</taxon>
        <taxon>Pseudomonadati</taxon>
        <taxon>Pseudomonadota</taxon>
        <taxon>Alphaproteobacteria</taxon>
        <taxon>Hyphomicrobiales</taxon>
        <taxon>Ahrensiaceae</taxon>
        <taxon>Ahrensia</taxon>
    </lineage>
</organism>
<dbReference type="RefSeq" id="WP_082376637.1">
    <property type="nucleotide sequence ID" value="NZ_JXMU01000014.1"/>
</dbReference>